<dbReference type="EMBL" id="CAUYUJ010002147">
    <property type="protein sequence ID" value="CAK0799434.1"/>
    <property type="molecule type" value="Genomic_DNA"/>
</dbReference>
<evidence type="ECO:0000313" key="2">
    <source>
        <dbReference type="EMBL" id="CAK0799434.1"/>
    </source>
</evidence>
<sequence length="239" mass="26101">MFAAPPALKLPDERSPGENRRRRVEGQATGAKPKKGDQRKASKKQIGPEELRGLERMDVDEIQRIMSVVVKLPLDVTMRTRQTDAVTMMTFLIPESALPVVKSRAGVRACIENAQDLKAREKDAEVEAAGSISLAALAGATEGCLEAGGAVGAANAKKLKYWQQEVNSISIKEAMRQYPFVEVSSVSRRETVKIVMSVHAPLRVLGDCLVQLGAEQKIAVAPMNHLERVLQSFLTDEDV</sequence>
<feature type="region of interest" description="Disordered" evidence="1">
    <location>
        <begin position="1"/>
        <end position="52"/>
    </location>
</feature>
<evidence type="ECO:0000313" key="3">
    <source>
        <dbReference type="Proteomes" id="UP001189429"/>
    </source>
</evidence>
<keyword evidence="3" id="KW-1185">Reference proteome</keyword>
<feature type="compositionally biased region" description="Basic and acidic residues" evidence="1">
    <location>
        <begin position="10"/>
        <end position="19"/>
    </location>
</feature>
<gene>
    <name evidence="2" type="ORF">PCOR1329_LOCUS7887</name>
</gene>
<protein>
    <submittedName>
        <fullName evidence="2">Uncharacterized protein</fullName>
    </submittedName>
</protein>
<name>A0ABN9Q4W9_9DINO</name>
<evidence type="ECO:0000256" key="1">
    <source>
        <dbReference type="SAM" id="MobiDB-lite"/>
    </source>
</evidence>
<dbReference type="Proteomes" id="UP001189429">
    <property type="component" value="Unassembled WGS sequence"/>
</dbReference>
<organism evidence="2 3">
    <name type="scientific">Prorocentrum cordatum</name>
    <dbReference type="NCBI Taxonomy" id="2364126"/>
    <lineage>
        <taxon>Eukaryota</taxon>
        <taxon>Sar</taxon>
        <taxon>Alveolata</taxon>
        <taxon>Dinophyceae</taxon>
        <taxon>Prorocentrales</taxon>
        <taxon>Prorocentraceae</taxon>
        <taxon>Prorocentrum</taxon>
    </lineage>
</organism>
<comment type="caution">
    <text evidence="2">The sequence shown here is derived from an EMBL/GenBank/DDBJ whole genome shotgun (WGS) entry which is preliminary data.</text>
</comment>
<proteinExistence type="predicted"/>
<feature type="compositionally biased region" description="Basic and acidic residues" evidence="1">
    <location>
        <begin position="34"/>
        <end position="52"/>
    </location>
</feature>
<reference evidence="2" key="1">
    <citation type="submission" date="2023-10" db="EMBL/GenBank/DDBJ databases">
        <authorList>
            <person name="Chen Y."/>
            <person name="Shah S."/>
            <person name="Dougan E. K."/>
            <person name="Thang M."/>
            <person name="Chan C."/>
        </authorList>
    </citation>
    <scope>NUCLEOTIDE SEQUENCE [LARGE SCALE GENOMIC DNA]</scope>
</reference>
<accession>A0ABN9Q4W9</accession>